<dbReference type="RefSeq" id="WP_274143078.1">
    <property type="nucleotide sequence ID" value="NZ_JAJUBB010000010.1"/>
</dbReference>
<comment type="caution">
    <text evidence="1">The sequence shown here is derived from an EMBL/GenBank/DDBJ whole genome shotgun (WGS) entry which is preliminary data.</text>
</comment>
<protein>
    <recommendedName>
        <fullName evidence="3">Alpha/beta hydrolase</fullName>
    </recommendedName>
</protein>
<evidence type="ECO:0000313" key="2">
    <source>
        <dbReference type="Proteomes" id="UP001149821"/>
    </source>
</evidence>
<proteinExistence type="predicted"/>
<accession>A0ABT5QN73</accession>
<evidence type="ECO:0008006" key="3">
    <source>
        <dbReference type="Google" id="ProtNLM"/>
    </source>
</evidence>
<sequence>MGKSILVVTHGMGEHTAEATKKKVIKAANIALSRYPSSKDTKFEDHVEIVSIGYDDIFEAERKRIKAANEPISAYFKTHSNLPASFIQQIVSLESRIDKDTFFTTHILDVLLYAGLHGPRVRLRLAEKFAEAMSTRTSDQAVHVMAHSLGTAAMHDMLAKLYDKGIEDENGKRHAYTPGELRIDSLWMISNVSQLLYSVNRNVLGTSLNPLLSKVKPATDDSGCAEYFFNVFHEFDPFTLFGRFDPKFDEEWVSARVFQRNYVRIETERFTYSANPHDLVGYLTNPNVAIEFLDRVMPTGTFNVSDAEVDEAHRDVQDVHSGVKAIKDYVSAIDSFDDLKGLVSMIKAYGEFIEGLLGQDPDDD</sequence>
<reference evidence="1" key="1">
    <citation type="submission" date="2021-12" db="EMBL/GenBank/DDBJ databases">
        <title>Enterovibrio ZSDZ35 sp. nov. and Enterovibrio ZSDZ42 sp. nov., isolated from coastal seawater in Qingdao.</title>
        <authorList>
            <person name="Zhang P."/>
        </authorList>
    </citation>
    <scope>NUCLEOTIDE SEQUENCE</scope>
    <source>
        <strain evidence="1">ZSDZ35</strain>
    </source>
</reference>
<gene>
    <name evidence="1" type="ORF">LRP49_14810</name>
</gene>
<organism evidence="1 2">
    <name type="scientific">Enterovibrio qingdaonensis</name>
    <dbReference type="NCBI Taxonomy" id="2899818"/>
    <lineage>
        <taxon>Bacteria</taxon>
        <taxon>Pseudomonadati</taxon>
        <taxon>Pseudomonadota</taxon>
        <taxon>Gammaproteobacteria</taxon>
        <taxon>Vibrionales</taxon>
        <taxon>Vibrionaceae</taxon>
        <taxon>Enterovibrio</taxon>
    </lineage>
</organism>
<name>A0ABT5QN73_9GAMM</name>
<evidence type="ECO:0000313" key="1">
    <source>
        <dbReference type="EMBL" id="MDD1782440.1"/>
    </source>
</evidence>
<dbReference type="EMBL" id="JAJUBB010000010">
    <property type="protein sequence ID" value="MDD1782440.1"/>
    <property type="molecule type" value="Genomic_DNA"/>
</dbReference>
<keyword evidence="2" id="KW-1185">Reference proteome</keyword>
<dbReference type="Proteomes" id="UP001149821">
    <property type="component" value="Unassembled WGS sequence"/>
</dbReference>